<protein>
    <recommendedName>
        <fullName evidence="4">Peptidase M50 domain-containing protein</fullName>
    </recommendedName>
</protein>
<evidence type="ECO:0000313" key="3">
    <source>
        <dbReference type="Proteomes" id="UP001548189"/>
    </source>
</evidence>
<feature type="transmembrane region" description="Helical" evidence="1">
    <location>
        <begin position="20"/>
        <end position="40"/>
    </location>
</feature>
<evidence type="ECO:0008006" key="4">
    <source>
        <dbReference type="Google" id="ProtNLM"/>
    </source>
</evidence>
<feature type="transmembrane region" description="Helical" evidence="1">
    <location>
        <begin position="265"/>
        <end position="283"/>
    </location>
</feature>
<dbReference type="RefSeq" id="WP_353897136.1">
    <property type="nucleotide sequence ID" value="NZ_JBEVCJ010000023.1"/>
</dbReference>
<feature type="transmembrane region" description="Helical" evidence="1">
    <location>
        <begin position="85"/>
        <end position="102"/>
    </location>
</feature>
<dbReference type="EMBL" id="JBEVCJ010000023">
    <property type="protein sequence ID" value="MET1256550.1"/>
    <property type="molecule type" value="Genomic_DNA"/>
</dbReference>
<reference evidence="2 3" key="1">
    <citation type="submission" date="2024-06" db="EMBL/GenBank/DDBJ databases">
        <authorList>
            <person name="Li F."/>
        </authorList>
    </citation>
    <scope>NUCLEOTIDE SEQUENCE [LARGE SCALE GENOMIC DNA]</scope>
    <source>
        <strain evidence="2 3">GXAS 311</strain>
    </source>
</reference>
<comment type="caution">
    <text evidence="2">The sequence shown here is derived from an EMBL/GenBank/DDBJ whole genome shotgun (WGS) entry which is preliminary data.</text>
</comment>
<proteinExistence type="predicted"/>
<evidence type="ECO:0000313" key="2">
    <source>
        <dbReference type="EMBL" id="MET1256550.1"/>
    </source>
</evidence>
<feature type="transmembrane region" description="Helical" evidence="1">
    <location>
        <begin position="109"/>
        <end position="129"/>
    </location>
</feature>
<feature type="transmembrane region" description="Helical" evidence="1">
    <location>
        <begin position="47"/>
        <end position="65"/>
    </location>
</feature>
<keyword evidence="1" id="KW-0472">Membrane</keyword>
<accession>A0ABV2BXA0</accession>
<organism evidence="2 3">
    <name type="scientific">Aliikangiella maris</name>
    <dbReference type="NCBI Taxonomy" id="3162458"/>
    <lineage>
        <taxon>Bacteria</taxon>
        <taxon>Pseudomonadati</taxon>
        <taxon>Pseudomonadota</taxon>
        <taxon>Gammaproteobacteria</taxon>
        <taxon>Oceanospirillales</taxon>
        <taxon>Pleioneaceae</taxon>
        <taxon>Aliikangiella</taxon>
    </lineage>
</organism>
<feature type="transmembrane region" description="Helical" evidence="1">
    <location>
        <begin position="149"/>
        <end position="173"/>
    </location>
</feature>
<gene>
    <name evidence="2" type="ORF">ABVT43_15525</name>
</gene>
<sequence length="284" mass="31258">MQKLASINITVSTQPPPTFFHLSLLIAGAFTFAYCFGVIIHEIGHVLAYWYYGISTTTLVLDPLGHSYMTPAIENPEGELLQRSGGTLFNVFCAILSASFFWKKKSLFALPILIWPASALIQESIAIILDVINGLPFDWAFVVASGIPIYMVLLLSIIFLISGCGVFLYLLSIAGISKSWPTPKIIASCLIAVTPFFIISLIYALFFLESDRDNWVLSKSIALGASILLSIIMAFMFKPSIYFLQTMLGTKPGTNSKQRLTLGPVILSNITALFIILFCGLFFN</sequence>
<keyword evidence="1" id="KW-1133">Transmembrane helix</keyword>
<evidence type="ECO:0000256" key="1">
    <source>
        <dbReference type="SAM" id="Phobius"/>
    </source>
</evidence>
<dbReference type="Proteomes" id="UP001548189">
    <property type="component" value="Unassembled WGS sequence"/>
</dbReference>
<feature type="transmembrane region" description="Helical" evidence="1">
    <location>
        <begin position="185"/>
        <end position="208"/>
    </location>
</feature>
<keyword evidence="3" id="KW-1185">Reference proteome</keyword>
<name>A0ABV2BXA0_9GAMM</name>
<feature type="transmembrane region" description="Helical" evidence="1">
    <location>
        <begin position="220"/>
        <end position="244"/>
    </location>
</feature>
<keyword evidence="1" id="KW-0812">Transmembrane</keyword>